<reference evidence="3 5" key="2">
    <citation type="submission" date="2016-10" db="EMBL/GenBank/DDBJ databases">
        <authorList>
            <person name="de Groot N.N."/>
        </authorList>
    </citation>
    <scope>NUCLEOTIDE SEQUENCE [LARGE SCALE GENOMIC DNA]</scope>
    <source>
        <strain evidence="3 5">DSM 2895</strain>
    </source>
</reference>
<dbReference type="EMBL" id="FNED01000033">
    <property type="protein sequence ID" value="SDJ94477.1"/>
    <property type="molecule type" value="Genomic_DNA"/>
</dbReference>
<dbReference type="Pfam" id="PF05076">
    <property type="entry name" value="SUFU"/>
    <property type="match status" value="1"/>
</dbReference>
<evidence type="ECO:0000313" key="3">
    <source>
        <dbReference type="EMBL" id="SDJ94477.1"/>
    </source>
</evidence>
<dbReference type="InterPro" id="IPR020941">
    <property type="entry name" value="SUFU-like_domain"/>
</dbReference>
<dbReference type="GeneID" id="42307051"/>
<dbReference type="Proteomes" id="UP000182836">
    <property type="component" value="Unassembled WGS sequence"/>
</dbReference>
<gene>
    <name evidence="2" type="ORF">AF333_17960</name>
    <name evidence="3" type="ORF">SAMN04487909_13339</name>
</gene>
<dbReference type="RefSeq" id="WP_043068604.1">
    <property type="nucleotide sequence ID" value="NZ_BJOA01000113.1"/>
</dbReference>
<dbReference type="Proteomes" id="UP000037269">
    <property type="component" value="Unassembled WGS sequence"/>
</dbReference>
<dbReference type="EMBL" id="LGUG01000004">
    <property type="protein sequence ID" value="KON97075.1"/>
    <property type="molecule type" value="Genomic_DNA"/>
</dbReference>
<evidence type="ECO:0000313" key="2">
    <source>
        <dbReference type="EMBL" id="KON97075.1"/>
    </source>
</evidence>
<sequence length="364" mass="41133">MESKTLIEEQSPLCPIVAFVEESNQCVYFYLMEHPDSEARRFRTVWVRNYGEAPDDISSVEDMRSGLPPRLPASFCAHPDGAEKLSPEKLEIVWFEEGDAAALLYEEDVLAVIPGWGGNDEYPGYARDCIGMAPYGMPLGDPSENVLFKRVEQARQFWQSWDEESWPQLQASLLQAIENSLGKHTKYYAIDGGSWPPRAMITIEQGDVTYVVTVGVSLVPQPVVEQYTEEPEKHRRIELALALPTVLLQQNEQGILQYISGLPNIPWQQITWIGHGHTINSDQFSGDEEFTAILLVQSPEHAPHIPFASYRGDDISLLWMVPITEAEHEYAMQNSSMKLLQKAKETTADSLWLFDGQAKFSLSR</sequence>
<dbReference type="AlphaFoldDB" id="A0A0D1XEV0"/>
<name>A0A0D1XEV0_ANEMI</name>
<proteinExistence type="predicted"/>
<feature type="domain" description="Suppressor of fused-like" evidence="1">
    <location>
        <begin position="203"/>
        <end position="346"/>
    </location>
</feature>
<dbReference type="PATRIC" id="fig|47500.8.peg.4191"/>
<keyword evidence="4" id="KW-1185">Reference proteome</keyword>
<evidence type="ECO:0000313" key="5">
    <source>
        <dbReference type="Proteomes" id="UP000182836"/>
    </source>
</evidence>
<evidence type="ECO:0000259" key="1">
    <source>
        <dbReference type="Pfam" id="PF05076"/>
    </source>
</evidence>
<organism evidence="2 4">
    <name type="scientific">Aneurinibacillus migulanus</name>
    <name type="common">Bacillus migulanus</name>
    <dbReference type="NCBI Taxonomy" id="47500"/>
    <lineage>
        <taxon>Bacteria</taxon>
        <taxon>Bacillati</taxon>
        <taxon>Bacillota</taxon>
        <taxon>Bacilli</taxon>
        <taxon>Bacillales</taxon>
        <taxon>Paenibacillaceae</taxon>
        <taxon>Aneurinibacillus group</taxon>
        <taxon>Aneurinibacillus</taxon>
    </lineage>
</organism>
<reference evidence="2 4" key="1">
    <citation type="submission" date="2015-07" db="EMBL/GenBank/DDBJ databases">
        <title>Fjat-14205 dsm 2895.</title>
        <authorList>
            <person name="Liu B."/>
            <person name="Wang J."/>
            <person name="Zhu Y."/>
            <person name="Liu G."/>
            <person name="Chen Q."/>
            <person name="Chen Z."/>
            <person name="Lan J."/>
            <person name="Che J."/>
            <person name="Ge C."/>
            <person name="Shi H."/>
            <person name="Pan Z."/>
            <person name="Liu X."/>
        </authorList>
    </citation>
    <scope>NUCLEOTIDE SEQUENCE [LARGE SCALE GENOMIC DNA]</scope>
    <source>
        <strain evidence="2 4">DSM 2895</strain>
    </source>
</reference>
<evidence type="ECO:0000313" key="4">
    <source>
        <dbReference type="Proteomes" id="UP000037269"/>
    </source>
</evidence>
<accession>A0A0D1XEV0</accession>
<protein>
    <submittedName>
        <fullName evidence="2">Suppressor of fused protein (SUFU)</fullName>
    </submittedName>
</protein>
<dbReference type="STRING" id="47500.AF333_17960"/>
<dbReference type="OrthoDB" id="333049at2"/>